<evidence type="ECO:0000313" key="2">
    <source>
        <dbReference type="EMBL" id="RZU19231.1"/>
    </source>
</evidence>
<dbReference type="Proteomes" id="UP000292027">
    <property type="component" value="Unassembled WGS sequence"/>
</dbReference>
<evidence type="ECO:0000313" key="3">
    <source>
        <dbReference type="Proteomes" id="UP000292027"/>
    </source>
</evidence>
<feature type="transmembrane region" description="Helical" evidence="1">
    <location>
        <begin position="184"/>
        <end position="208"/>
    </location>
</feature>
<protein>
    <submittedName>
        <fullName evidence="2">Uncharacterized protein</fullName>
    </submittedName>
</protein>
<dbReference type="EMBL" id="SHKR01000011">
    <property type="protein sequence ID" value="RZU19231.1"/>
    <property type="molecule type" value="Genomic_DNA"/>
</dbReference>
<comment type="caution">
    <text evidence="2">The sequence shown here is derived from an EMBL/GenBank/DDBJ whole genome shotgun (WGS) entry which is preliminary data.</text>
</comment>
<keyword evidence="1" id="KW-1133">Transmembrane helix</keyword>
<sequence>MTTTVEATLPLEASDWRRLKTVLLSMAVGMRQMLVGYWIVMIVAFLVIGLVIQLATSGVTSSMWDYGTQSPKYFSLAIGVTLTPAYLALLVAHGVTRRMYAVASGIYLTGAAAATSIVWVLAYQVEHALYAWQGWPDKLTNPHLFTSTSQVGLVFAEFFLLILSHEVTGWLLGITFVRLGFWRGLLMLPLALIPAVAAEFLLVAQWLADVLTNAGYHRPPLAVAVPSVLVVSALGVYAGYRLLQPMALKPAKG</sequence>
<feature type="transmembrane region" description="Helical" evidence="1">
    <location>
        <begin position="73"/>
        <end position="92"/>
    </location>
</feature>
<feature type="transmembrane region" description="Helical" evidence="1">
    <location>
        <begin position="99"/>
        <end position="123"/>
    </location>
</feature>
<organism evidence="2 3">
    <name type="scientific">Kribbella rubisoli</name>
    <dbReference type="NCBI Taxonomy" id="3075929"/>
    <lineage>
        <taxon>Bacteria</taxon>
        <taxon>Bacillati</taxon>
        <taxon>Actinomycetota</taxon>
        <taxon>Actinomycetes</taxon>
        <taxon>Propionibacteriales</taxon>
        <taxon>Kribbellaceae</taxon>
        <taxon>Kribbella</taxon>
    </lineage>
</organism>
<accession>A0A4Q7X813</accession>
<feature type="transmembrane region" description="Helical" evidence="1">
    <location>
        <begin position="34"/>
        <end position="53"/>
    </location>
</feature>
<evidence type="ECO:0000256" key="1">
    <source>
        <dbReference type="SAM" id="Phobius"/>
    </source>
</evidence>
<proteinExistence type="predicted"/>
<keyword evidence="1" id="KW-0472">Membrane</keyword>
<gene>
    <name evidence="2" type="ORF">EV645_1442</name>
</gene>
<name>A0A4Q7X813_9ACTN</name>
<keyword evidence="1" id="KW-0812">Transmembrane</keyword>
<keyword evidence="3" id="KW-1185">Reference proteome</keyword>
<dbReference type="RefSeq" id="WP_130440935.1">
    <property type="nucleotide sequence ID" value="NZ_SHKR01000011.1"/>
</dbReference>
<dbReference type="AlphaFoldDB" id="A0A4Q7X813"/>
<feature type="transmembrane region" description="Helical" evidence="1">
    <location>
        <begin position="220"/>
        <end position="240"/>
    </location>
</feature>
<reference evidence="2 3" key="1">
    <citation type="journal article" date="2015" name="Stand. Genomic Sci.">
        <title>Genomic Encyclopedia of Bacterial and Archaeal Type Strains, Phase III: the genomes of soil and plant-associated and newly described type strains.</title>
        <authorList>
            <person name="Whitman W.B."/>
            <person name="Woyke T."/>
            <person name="Klenk H.P."/>
            <person name="Zhou Y."/>
            <person name="Lilburn T.G."/>
            <person name="Beck B.J."/>
            <person name="De Vos P."/>
            <person name="Vandamme P."/>
            <person name="Eisen J.A."/>
            <person name="Garrity G."/>
            <person name="Hugenholtz P."/>
            <person name="Kyrpides N.C."/>
        </authorList>
    </citation>
    <scope>NUCLEOTIDE SEQUENCE [LARGE SCALE GENOMIC DNA]</scope>
    <source>
        <strain evidence="2 3">VKM Ac-2540</strain>
    </source>
</reference>
<dbReference type="OrthoDB" id="5181393at2"/>